<feature type="domain" description="JmjC" evidence="2">
    <location>
        <begin position="995"/>
        <end position="1154"/>
    </location>
</feature>
<feature type="compositionally biased region" description="Basic residues" evidence="1">
    <location>
        <begin position="783"/>
        <end position="799"/>
    </location>
</feature>
<feature type="compositionally biased region" description="Polar residues" evidence="1">
    <location>
        <begin position="541"/>
        <end position="551"/>
    </location>
</feature>
<protein>
    <recommendedName>
        <fullName evidence="2">JmjC domain-containing protein</fullName>
    </recommendedName>
</protein>
<sequence length="1377" mass="151953">MEGLERAWSRRENDPQWNRLIAVSNVEMLDSSSWTWPPHLGPLLGLRLHHVLSGKTRVQGVIPRSTMSAKLKAGLERVAKIITENDGWPRILEDAFLARRNDRQKQQKNGITSESVNISGPSSTQNVSRKVAESVFHNLQHLNKTHQSKQFDNIISNIQLAAAYLSVMTLGVLDVTTDRDFPAILDQTVSECVLVLPFPCNVISRPRSLNLDYKLSASLKQLDISLAEFQAPLFAALSVSPLLLFRTRLLQSSRFGRNHYILFMLTLGDIKPPSLRDLENLIWENLFLVSRRQLLPEALVDRVLDSIIDPSILQNLDNRALHKYFKAKFDPIHAGAVIKHEPTNAFFEMPQASFSGPGLSSSSINFPPTNSFSLSPEVISYYLELVKSSPTAISALGLLHPSLSTLGSSVIEHLYNRADVDSPRQRTFPATHLAVPLAASDNTVAVDSLVNELEQVPDDRNTASAQHKMVGNGCDPSPSSPMPQDVVPTAVVLPPSPASSTESSCSSLRSDAILDVRLPDTSHSMDSSHHSIDGMEVSCSCPEQSLPNTETPVPKPSIDHPPTLPRQILRFPVTRGANADNLRQSNDIPESPPPRRIVLTLRTLLAASLSSHVLDVVELLWHSPVSGINAIASPTSALSPLLSHPELTSRVLERVPGFPDDDVSQWLQSATGCPPLSPGPSDSGGDSHTDGVVHETAVSFNGSADSFSGSAGTDHLADVGPRTSSPNKSIMSPLASPMDTAIVISEDPSLDNLVDSEKGQRQSSRIAAAKRKLEGEAQATQAKRAKVTTKSKSKRRITKHSIEQDAKMDIDAVENDSVPRIVVNENVAPKPSMYIPPTIVDISPTTANTMSSQSSEIADDLEKLAVHVDKVNNELGLPSGPCVEWTSECTTPITIIPPSRSTAAEEFPIYKAKYSDFYNMSPKKAQEIFRVYPVIVLSGRPTRLKCDLASLEEWGNVDEPRIMHDFSKYDPDNANAVFVYASYREFFQASKCLNSLDNPLSGGLPVPVQLSTDLRAAVTEYEQFPPDVPVRIMNWGLLAKENAVHPPHADRPGSCTWVAIEDGMKKWDLAFPPKDTAQEETASPFAYGLEMAENRNYARAWRWTSILLEPGNELIMAPGVVHSVTTLKDCVAVGGHFFSMPTMKYTLYSIFHTFVGSRTITNVNVDSEQQMLLRILLFWYKDMVEGDKAYLRRLKASDNDLIPHIPNVLEFGDFENLVMLLNYSELVLVLTPARYAPHSLLSFSQNLYGSPKQRGRAIRRWLVKNFELVLDPPFPDGLDNTNRLNRLMLQSLVGQAHTLWDSVARQEELGVMGSTFKQGRMEEEISPDRVLEAICQDLASFPGFATSWQEQLAKPVPNSYCWPAAPAGSRYVMRAKY</sequence>
<feature type="region of interest" description="Disordered" evidence="1">
    <location>
        <begin position="103"/>
        <end position="124"/>
    </location>
</feature>
<proteinExistence type="predicted"/>
<dbReference type="InterPro" id="IPR003347">
    <property type="entry name" value="JmjC_dom"/>
</dbReference>
<name>A0A8H5GAJ1_9AGAR</name>
<evidence type="ECO:0000313" key="4">
    <source>
        <dbReference type="Proteomes" id="UP000518752"/>
    </source>
</evidence>
<dbReference type="SUPFAM" id="SSF51197">
    <property type="entry name" value="Clavaminate synthase-like"/>
    <property type="match status" value="1"/>
</dbReference>
<dbReference type="OrthoDB" id="2973696at2759"/>
<dbReference type="Gene3D" id="2.60.120.650">
    <property type="entry name" value="Cupin"/>
    <property type="match status" value="1"/>
</dbReference>
<comment type="caution">
    <text evidence="3">The sequence shown here is derived from an EMBL/GenBank/DDBJ whole genome shotgun (WGS) entry which is preliminary data.</text>
</comment>
<reference evidence="3 4" key="1">
    <citation type="journal article" date="2020" name="ISME J.">
        <title>Uncovering the hidden diversity of litter-decomposition mechanisms in mushroom-forming fungi.</title>
        <authorList>
            <person name="Floudas D."/>
            <person name="Bentzer J."/>
            <person name="Ahren D."/>
            <person name="Johansson T."/>
            <person name="Persson P."/>
            <person name="Tunlid A."/>
        </authorList>
    </citation>
    <scope>NUCLEOTIDE SEQUENCE [LARGE SCALE GENOMIC DNA]</scope>
    <source>
        <strain evidence="3 4">CBS 406.79</strain>
    </source>
</reference>
<dbReference type="Proteomes" id="UP000518752">
    <property type="component" value="Unassembled WGS sequence"/>
</dbReference>
<feature type="region of interest" description="Disordered" evidence="1">
    <location>
        <begin position="752"/>
        <end position="800"/>
    </location>
</feature>
<evidence type="ECO:0000259" key="2">
    <source>
        <dbReference type="PROSITE" id="PS51184"/>
    </source>
</evidence>
<evidence type="ECO:0000313" key="3">
    <source>
        <dbReference type="EMBL" id="KAF5361225.1"/>
    </source>
</evidence>
<organism evidence="3 4">
    <name type="scientific">Collybiopsis confluens</name>
    <dbReference type="NCBI Taxonomy" id="2823264"/>
    <lineage>
        <taxon>Eukaryota</taxon>
        <taxon>Fungi</taxon>
        <taxon>Dikarya</taxon>
        <taxon>Basidiomycota</taxon>
        <taxon>Agaricomycotina</taxon>
        <taxon>Agaricomycetes</taxon>
        <taxon>Agaricomycetidae</taxon>
        <taxon>Agaricales</taxon>
        <taxon>Marasmiineae</taxon>
        <taxon>Omphalotaceae</taxon>
        <taxon>Collybiopsis</taxon>
    </lineage>
</organism>
<dbReference type="EMBL" id="JAACJN010000210">
    <property type="protein sequence ID" value="KAF5361225.1"/>
    <property type="molecule type" value="Genomic_DNA"/>
</dbReference>
<feature type="region of interest" description="Disordered" evidence="1">
    <location>
        <begin position="521"/>
        <end position="563"/>
    </location>
</feature>
<gene>
    <name evidence="3" type="ORF">D9757_013232</name>
</gene>
<accession>A0A8H5GAJ1</accession>
<dbReference type="PROSITE" id="PS51184">
    <property type="entry name" value="JMJC"/>
    <property type="match status" value="1"/>
</dbReference>
<keyword evidence="4" id="KW-1185">Reference proteome</keyword>
<evidence type="ECO:0000256" key="1">
    <source>
        <dbReference type="SAM" id="MobiDB-lite"/>
    </source>
</evidence>
<feature type="region of interest" description="Disordered" evidence="1">
    <location>
        <begin position="666"/>
        <end position="691"/>
    </location>
</feature>
<feature type="compositionally biased region" description="Polar residues" evidence="1">
    <location>
        <begin position="107"/>
        <end position="124"/>
    </location>
</feature>